<dbReference type="PANTHER" id="PTHR12606:SF136">
    <property type="entry name" value="ULP1 PROTEASE FAMILY PROTEIN"/>
    <property type="match status" value="1"/>
</dbReference>
<evidence type="ECO:0000256" key="3">
    <source>
        <dbReference type="ARBA" id="ARBA00022801"/>
    </source>
</evidence>
<evidence type="ECO:0000313" key="7">
    <source>
        <dbReference type="Proteomes" id="UP001627154"/>
    </source>
</evidence>
<protein>
    <recommendedName>
        <fullName evidence="5">Ubiquitin-like protease family profile domain-containing protein</fullName>
    </recommendedName>
</protein>
<keyword evidence="4" id="KW-0788">Thiol protease</keyword>
<name>A0ABD2WGL7_9HYME</name>
<dbReference type="GO" id="GO:0008234">
    <property type="term" value="F:cysteine-type peptidase activity"/>
    <property type="evidence" value="ECO:0007669"/>
    <property type="project" value="UniProtKB-KW"/>
</dbReference>
<evidence type="ECO:0000256" key="2">
    <source>
        <dbReference type="ARBA" id="ARBA00022670"/>
    </source>
</evidence>
<sequence length="400" mass="46148">MSLHRSEDQIIIPSDDDDEDDFFQLRSVALTYKSVKLLSCQEICPQIPQEFFDAMPVKEVFIMRYYFQLTHESIEACFAQFQLEDWSYFNLNGEPRIILYSNQLCSLKSNEYVNGALIDAYMTVKIAQKKSKNISFLPTTLTISILGRNRDNPKNSSFNGFKLNHTIEGLIFMPYCLGSHWSLLVADVAKKELTEYDPLDDDDDDDDDEQESCPKSSKAAIYFMRYLNRYNLCAPDNTWNVTKIQWTIASPNIPKRPVQKDDYNCGIFVIHYMNLLAGDISLSSFNPDEFRVKLALYLLENSENVQDICLRCEKQEDLVASTRSTLNQLMKETFEGEDTNLNCKSCVRSTKHSKNVSTFTKTPKYLFVSLCRYLNDGGKVVKINDHMAIDEVINLDLWFS</sequence>
<keyword evidence="7" id="KW-1185">Reference proteome</keyword>
<dbReference type="AlphaFoldDB" id="A0ABD2WGL7"/>
<proteinExistence type="inferred from homology"/>
<dbReference type="SUPFAM" id="SSF54001">
    <property type="entry name" value="Cysteine proteinases"/>
    <property type="match status" value="2"/>
</dbReference>
<dbReference type="InterPro" id="IPR003653">
    <property type="entry name" value="Peptidase_C48_C"/>
</dbReference>
<evidence type="ECO:0000256" key="1">
    <source>
        <dbReference type="ARBA" id="ARBA00005234"/>
    </source>
</evidence>
<dbReference type="PANTHER" id="PTHR12606">
    <property type="entry name" value="SENTRIN/SUMO-SPECIFIC PROTEASE"/>
    <property type="match status" value="1"/>
</dbReference>
<keyword evidence="3" id="KW-0378">Hydrolase</keyword>
<keyword evidence="2" id="KW-0645">Protease</keyword>
<dbReference type="Gene3D" id="3.90.70.10">
    <property type="entry name" value="Cysteine proteinases"/>
    <property type="match status" value="1"/>
</dbReference>
<gene>
    <name evidence="6" type="ORF">TKK_013659</name>
</gene>
<dbReference type="InterPro" id="IPR038765">
    <property type="entry name" value="Papain-like_cys_pep_sf"/>
</dbReference>
<evidence type="ECO:0000313" key="6">
    <source>
        <dbReference type="EMBL" id="KAL3391751.1"/>
    </source>
</evidence>
<evidence type="ECO:0000256" key="4">
    <source>
        <dbReference type="ARBA" id="ARBA00022807"/>
    </source>
</evidence>
<comment type="similarity">
    <text evidence="1">Belongs to the peptidase C48 family.</text>
</comment>
<reference evidence="6 7" key="1">
    <citation type="journal article" date="2024" name="bioRxiv">
        <title>A reference genome for Trichogramma kaykai: A tiny desert-dwelling parasitoid wasp with competing sex-ratio distorters.</title>
        <authorList>
            <person name="Culotta J."/>
            <person name="Lindsey A.R."/>
        </authorList>
    </citation>
    <scope>NUCLEOTIDE SEQUENCE [LARGE SCALE GENOMIC DNA]</scope>
    <source>
        <strain evidence="6 7">KSX58</strain>
    </source>
</reference>
<accession>A0ABD2WGL7</accession>
<feature type="domain" description="Ubiquitin-like protease family profile" evidence="5">
    <location>
        <begin position="97"/>
        <end position="276"/>
    </location>
</feature>
<dbReference type="GO" id="GO:0006508">
    <property type="term" value="P:proteolysis"/>
    <property type="evidence" value="ECO:0007669"/>
    <property type="project" value="UniProtKB-KW"/>
</dbReference>
<dbReference type="PROSITE" id="PS50600">
    <property type="entry name" value="ULP_PROTEASE"/>
    <property type="match status" value="1"/>
</dbReference>
<dbReference type="Proteomes" id="UP001627154">
    <property type="component" value="Unassembled WGS sequence"/>
</dbReference>
<organism evidence="6 7">
    <name type="scientific">Trichogramma kaykai</name>
    <dbReference type="NCBI Taxonomy" id="54128"/>
    <lineage>
        <taxon>Eukaryota</taxon>
        <taxon>Metazoa</taxon>
        <taxon>Ecdysozoa</taxon>
        <taxon>Arthropoda</taxon>
        <taxon>Hexapoda</taxon>
        <taxon>Insecta</taxon>
        <taxon>Pterygota</taxon>
        <taxon>Neoptera</taxon>
        <taxon>Endopterygota</taxon>
        <taxon>Hymenoptera</taxon>
        <taxon>Apocrita</taxon>
        <taxon>Proctotrupomorpha</taxon>
        <taxon>Chalcidoidea</taxon>
        <taxon>Trichogrammatidae</taxon>
        <taxon>Trichogramma</taxon>
    </lineage>
</organism>
<comment type="caution">
    <text evidence="6">The sequence shown here is derived from an EMBL/GenBank/DDBJ whole genome shotgun (WGS) entry which is preliminary data.</text>
</comment>
<evidence type="ECO:0000259" key="5">
    <source>
        <dbReference type="PROSITE" id="PS50600"/>
    </source>
</evidence>
<dbReference type="Pfam" id="PF02902">
    <property type="entry name" value="Peptidase_C48"/>
    <property type="match status" value="1"/>
</dbReference>
<dbReference type="EMBL" id="JBJJXI010000108">
    <property type="protein sequence ID" value="KAL3391751.1"/>
    <property type="molecule type" value="Genomic_DNA"/>
</dbReference>
<dbReference type="Gene3D" id="3.40.395.10">
    <property type="entry name" value="Adenoviral Proteinase, Chain A"/>
    <property type="match status" value="1"/>
</dbReference>